<reference evidence="2 3" key="1">
    <citation type="journal article" date="2013" name="Mar. Genomics">
        <title>Expression of sulfatases in Rhodopirellula baltica and the diversity of sulfatases in the genus Rhodopirellula.</title>
        <authorList>
            <person name="Wegner C.E."/>
            <person name="Richter-Heitmann T."/>
            <person name="Klindworth A."/>
            <person name="Klockow C."/>
            <person name="Richter M."/>
            <person name="Achstetter T."/>
            <person name="Glockner F.O."/>
            <person name="Harder J."/>
        </authorList>
    </citation>
    <scope>NUCLEOTIDE SEQUENCE [LARGE SCALE GENOMIC DNA]</scope>
    <source>
        <strain evidence="2 3">SM41</strain>
    </source>
</reference>
<comment type="caution">
    <text evidence="2">The sequence shown here is derived from an EMBL/GenBank/DDBJ whole genome shotgun (WGS) entry which is preliminary data.</text>
</comment>
<dbReference type="AlphaFoldDB" id="M5UD83"/>
<dbReference type="Proteomes" id="UP000011885">
    <property type="component" value="Unassembled WGS sequence"/>
</dbReference>
<gene>
    <name evidence="2" type="ORF">RSSM_04577</name>
</gene>
<sequence length="44" mass="5106">MVFRNRAANTKAEQHAVVAEEQPPSNTLRRQNEMIERVVDILRS</sequence>
<dbReference type="EMBL" id="ANOH01000315">
    <property type="protein sequence ID" value="EMI53973.1"/>
    <property type="molecule type" value="Genomic_DNA"/>
</dbReference>
<name>M5UD83_9BACT</name>
<feature type="region of interest" description="Disordered" evidence="1">
    <location>
        <begin position="1"/>
        <end position="32"/>
    </location>
</feature>
<accession>M5UD83</accession>
<organism evidence="2 3">
    <name type="scientific">Rhodopirellula sallentina SM41</name>
    <dbReference type="NCBI Taxonomy" id="1263870"/>
    <lineage>
        <taxon>Bacteria</taxon>
        <taxon>Pseudomonadati</taxon>
        <taxon>Planctomycetota</taxon>
        <taxon>Planctomycetia</taxon>
        <taxon>Pirellulales</taxon>
        <taxon>Pirellulaceae</taxon>
        <taxon>Rhodopirellula</taxon>
    </lineage>
</organism>
<evidence type="ECO:0000256" key="1">
    <source>
        <dbReference type="SAM" id="MobiDB-lite"/>
    </source>
</evidence>
<evidence type="ECO:0000313" key="3">
    <source>
        <dbReference type="Proteomes" id="UP000011885"/>
    </source>
</evidence>
<evidence type="ECO:0000313" key="2">
    <source>
        <dbReference type="EMBL" id="EMI53973.1"/>
    </source>
</evidence>
<keyword evidence="3" id="KW-1185">Reference proteome</keyword>
<proteinExistence type="predicted"/>
<protein>
    <submittedName>
        <fullName evidence="2">Uncharacterized protein</fullName>
    </submittedName>
</protein>